<keyword evidence="5" id="KW-0676">Redox-active center</keyword>
<dbReference type="GO" id="GO:0016209">
    <property type="term" value="F:antioxidant activity"/>
    <property type="evidence" value="ECO:0007669"/>
    <property type="project" value="InterPro"/>
</dbReference>
<evidence type="ECO:0000313" key="7">
    <source>
        <dbReference type="EMBL" id="KXZ58537.1"/>
    </source>
</evidence>
<sequence length="211" mass="22270">MRPASSSAMRTEIRKHTRRAVGAVFACALAAGLAACSNTETGGVAEQAGSQQGYVSGSGVVTQIPKNERTEPIDLEFTLLDGQKTSLADVRKNGTITVINLWYAACPPCRKEAPELEEVAEKYEGKAQLIGANVRDQEAAAQAFVENFNVSYPVMLDSDGEMVGLLSDVLPPRATPSTVVLDSEGRPAARVVGAVEASTLSGLIDDAMKED</sequence>
<evidence type="ECO:0000259" key="6">
    <source>
        <dbReference type="PROSITE" id="PS51352"/>
    </source>
</evidence>
<keyword evidence="8" id="KW-1185">Reference proteome</keyword>
<evidence type="ECO:0000256" key="4">
    <source>
        <dbReference type="ARBA" id="ARBA00023157"/>
    </source>
</evidence>
<evidence type="ECO:0000256" key="2">
    <source>
        <dbReference type="ARBA" id="ARBA00022748"/>
    </source>
</evidence>
<dbReference type="InterPro" id="IPR000866">
    <property type="entry name" value="AhpC/TSA"/>
</dbReference>
<dbReference type="PROSITE" id="PS51352">
    <property type="entry name" value="THIOREDOXIN_2"/>
    <property type="match status" value="1"/>
</dbReference>
<dbReference type="AlphaFoldDB" id="A0A150H8V4"/>
<protein>
    <submittedName>
        <fullName evidence="7">Thiol-disulfide oxidoreductase ResA</fullName>
    </submittedName>
</protein>
<comment type="caution">
    <text evidence="7">The sequence shown here is derived from an EMBL/GenBank/DDBJ whole genome shotgun (WGS) entry which is preliminary data.</text>
</comment>
<dbReference type="GO" id="GO:0016491">
    <property type="term" value="F:oxidoreductase activity"/>
    <property type="evidence" value="ECO:0007669"/>
    <property type="project" value="InterPro"/>
</dbReference>
<dbReference type="Proteomes" id="UP000243589">
    <property type="component" value="Unassembled WGS sequence"/>
</dbReference>
<reference evidence="7 8" key="1">
    <citation type="submission" date="2016-01" db="EMBL/GenBank/DDBJ databases">
        <title>Use of Whole Genome Sequencing to ascertain that Brevibacterium massiliense (Roux, Raoult 2009) is a later heterotypic synonym of Brevibacterium ravenspurgense (Mages 2008).</title>
        <authorList>
            <person name="Bernier A.-M."/>
            <person name="Burdz T."/>
            <person name="Huynh C."/>
            <person name="Pachecho A.L."/>
            <person name="Wiebe D."/>
            <person name="Bonner C."/>
            <person name="Bernard K."/>
        </authorList>
    </citation>
    <scope>NUCLEOTIDE SEQUENCE [LARGE SCALE GENOMIC DNA]</scope>
    <source>
        <strain evidence="7 8">CCUG56047</strain>
    </source>
</reference>
<evidence type="ECO:0000313" key="8">
    <source>
        <dbReference type="Proteomes" id="UP000243589"/>
    </source>
</evidence>
<keyword evidence="2" id="KW-0201">Cytochrome c-type biogenesis</keyword>
<name>A0A150H8V4_9MICO</name>
<dbReference type="InterPro" id="IPR013766">
    <property type="entry name" value="Thioredoxin_domain"/>
</dbReference>
<feature type="domain" description="Thioredoxin" evidence="6">
    <location>
        <begin position="64"/>
        <end position="209"/>
    </location>
</feature>
<evidence type="ECO:0000256" key="5">
    <source>
        <dbReference type="ARBA" id="ARBA00023284"/>
    </source>
</evidence>
<dbReference type="GO" id="GO:0030313">
    <property type="term" value="C:cell envelope"/>
    <property type="evidence" value="ECO:0007669"/>
    <property type="project" value="UniProtKB-SubCell"/>
</dbReference>
<dbReference type="EMBL" id="LQQC01000010">
    <property type="protein sequence ID" value="KXZ58537.1"/>
    <property type="molecule type" value="Genomic_DNA"/>
</dbReference>
<dbReference type="InterPro" id="IPR050553">
    <property type="entry name" value="Thioredoxin_ResA/DsbE_sf"/>
</dbReference>
<dbReference type="SUPFAM" id="SSF52833">
    <property type="entry name" value="Thioredoxin-like"/>
    <property type="match status" value="1"/>
</dbReference>
<comment type="subcellular location">
    <subcellularLocation>
        <location evidence="1">Cell envelope</location>
    </subcellularLocation>
</comment>
<dbReference type="CDD" id="cd02966">
    <property type="entry name" value="TlpA_like_family"/>
    <property type="match status" value="1"/>
</dbReference>
<proteinExistence type="predicted"/>
<dbReference type="PANTHER" id="PTHR42852:SF6">
    <property type="entry name" value="THIOL:DISULFIDE INTERCHANGE PROTEIN DSBE"/>
    <property type="match status" value="1"/>
</dbReference>
<evidence type="ECO:0000256" key="3">
    <source>
        <dbReference type="ARBA" id="ARBA00022968"/>
    </source>
</evidence>
<dbReference type="PATRIC" id="fig|479117.4.peg.1573"/>
<gene>
    <name evidence="7" type="primary">resA</name>
    <name evidence="7" type="ORF">Bravens_01586</name>
</gene>
<keyword evidence="3" id="KW-0735">Signal-anchor</keyword>
<dbReference type="Gene3D" id="3.40.30.10">
    <property type="entry name" value="Glutaredoxin"/>
    <property type="match status" value="1"/>
</dbReference>
<organism evidence="7 8">
    <name type="scientific">Brevibacterium ravenspurgense</name>
    <dbReference type="NCBI Taxonomy" id="479117"/>
    <lineage>
        <taxon>Bacteria</taxon>
        <taxon>Bacillati</taxon>
        <taxon>Actinomycetota</taxon>
        <taxon>Actinomycetes</taxon>
        <taxon>Micrococcales</taxon>
        <taxon>Brevibacteriaceae</taxon>
        <taxon>Brevibacterium</taxon>
    </lineage>
</organism>
<keyword evidence="4" id="KW-1015">Disulfide bond</keyword>
<dbReference type="InterPro" id="IPR036249">
    <property type="entry name" value="Thioredoxin-like_sf"/>
</dbReference>
<dbReference type="GO" id="GO:0017004">
    <property type="term" value="P:cytochrome complex assembly"/>
    <property type="evidence" value="ECO:0007669"/>
    <property type="project" value="UniProtKB-KW"/>
</dbReference>
<accession>A0A150H8V4</accession>
<dbReference type="PANTHER" id="PTHR42852">
    <property type="entry name" value="THIOL:DISULFIDE INTERCHANGE PROTEIN DSBE"/>
    <property type="match status" value="1"/>
</dbReference>
<evidence type="ECO:0000256" key="1">
    <source>
        <dbReference type="ARBA" id="ARBA00004196"/>
    </source>
</evidence>
<keyword evidence="3" id="KW-0812">Transmembrane</keyword>
<dbReference type="Pfam" id="PF00578">
    <property type="entry name" value="AhpC-TSA"/>
    <property type="match status" value="1"/>
</dbReference>